<dbReference type="Proteomes" id="UP001301152">
    <property type="component" value="Unassembled WGS sequence"/>
</dbReference>
<name>A0ABT3QBQ7_9PROT</name>
<reference evidence="1 2" key="1">
    <citation type="submission" date="2022-11" db="EMBL/GenBank/DDBJ databases">
        <title>Genome sequencing of Acetobacter type strain.</title>
        <authorList>
            <person name="Heo J."/>
            <person name="Lee D."/>
            <person name="Han B.-H."/>
            <person name="Hong S.-B."/>
            <person name="Kwon S.-W."/>
        </authorList>
    </citation>
    <scope>NUCLEOTIDE SEQUENCE [LARGE SCALE GENOMIC DNA]</scope>
    <source>
        <strain evidence="1 2">KACC 21253</strain>
    </source>
</reference>
<gene>
    <name evidence="1" type="ORF">OQ497_01600</name>
</gene>
<proteinExistence type="predicted"/>
<comment type="caution">
    <text evidence="1">The sequence shown here is derived from an EMBL/GenBank/DDBJ whole genome shotgun (WGS) entry which is preliminary data.</text>
</comment>
<accession>A0ABT3QBQ7</accession>
<sequence length="111" mass="12576">MLSGLLNREATAPDILEEIKKLYRDETLGKTPVNSIRARLQEACPETGQYKGRRSLFRRVSPVKERKGVWSLRNDSLSPVASNMINDQEDILNNKILSETERQALGVPLQI</sequence>
<dbReference type="EMBL" id="JAPIUZ010000001">
    <property type="protein sequence ID" value="MCX2562664.1"/>
    <property type="molecule type" value="Genomic_DNA"/>
</dbReference>
<evidence type="ECO:0000313" key="1">
    <source>
        <dbReference type="EMBL" id="MCX2562664.1"/>
    </source>
</evidence>
<dbReference type="RefSeq" id="WP_173559443.1">
    <property type="nucleotide sequence ID" value="NZ_JAPIUZ010000001.1"/>
</dbReference>
<protein>
    <recommendedName>
        <fullName evidence="3">HTH HARE-type domain-containing protein</fullName>
    </recommendedName>
</protein>
<organism evidence="1 2">
    <name type="scientific">Acetobacter thailandicus</name>
    <dbReference type="NCBI Taxonomy" id="1502842"/>
    <lineage>
        <taxon>Bacteria</taxon>
        <taxon>Pseudomonadati</taxon>
        <taxon>Pseudomonadota</taxon>
        <taxon>Alphaproteobacteria</taxon>
        <taxon>Acetobacterales</taxon>
        <taxon>Acetobacteraceae</taxon>
        <taxon>Acetobacter</taxon>
    </lineage>
</organism>
<evidence type="ECO:0000313" key="2">
    <source>
        <dbReference type="Proteomes" id="UP001301152"/>
    </source>
</evidence>
<keyword evidence="2" id="KW-1185">Reference proteome</keyword>
<evidence type="ECO:0008006" key="3">
    <source>
        <dbReference type="Google" id="ProtNLM"/>
    </source>
</evidence>